<protein>
    <submittedName>
        <fullName evidence="1">Uncharacterized protein</fullName>
    </submittedName>
</protein>
<proteinExistence type="predicted"/>
<organism evidence="1">
    <name type="scientific">Myoviridae sp. ctwwN25</name>
    <dbReference type="NCBI Taxonomy" id="2825209"/>
    <lineage>
        <taxon>Viruses</taxon>
        <taxon>Duplodnaviria</taxon>
        <taxon>Heunggongvirae</taxon>
        <taxon>Uroviricota</taxon>
        <taxon>Caudoviricetes</taxon>
    </lineage>
</organism>
<name>A0A8S5PR15_9CAUD</name>
<reference evidence="1" key="1">
    <citation type="journal article" date="2021" name="Proc. Natl. Acad. Sci. U.S.A.">
        <title>A Catalog of Tens of Thousands of Viruses from Human Metagenomes Reveals Hidden Associations with Chronic Diseases.</title>
        <authorList>
            <person name="Tisza M.J."/>
            <person name="Buck C.B."/>
        </authorList>
    </citation>
    <scope>NUCLEOTIDE SEQUENCE</scope>
    <source>
        <strain evidence="1">CtwwN25</strain>
    </source>
</reference>
<sequence length="69" mass="7988">MIVHKDNIRKAAELLSHQNSTQLLKEEMGLRADILMNASKAHLFTLLFGHQYEYVLMEGQKINMVLAKY</sequence>
<accession>A0A8S5PR15</accession>
<evidence type="ECO:0000313" key="1">
    <source>
        <dbReference type="EMBL" id="DAE08668.1"/>
    </source>
</evidence>
<dbReference type="EMBL" id="BK015472">
    <property type="protein sequence ID" value="DAE08668.1"/>
    <property type="molecule type" value="Genomic_DNA"/>
</dbReference>